<dbReference type="GO" id="GO:0009279">
    <property type="term" value="C:cell outer membrane"/>
    <property type="evidence" value="ECO:0007669"/>
    <property type="project" value="UniProtKB-SubCell"/>
</dbReference>
<proteinExistence type="predicted"/>
<reference evidence="8 9" key="1">
    <citation type="submission" date="2018-07" db="EMBL/GenBank/DDBJ databases">
        <title>Genomic Encyclopedia of Type Strains, Phase IV (KMG-IV): sequencing the most valuable type-strain genomes for metagenomic binning, comparative biology and taxonomic classification.</title>
        <authorList>
            <person name="Goeker M."/>
        </authorList>
    </citation>
    <scope>NUCLEOTIDE SEQUENCE [LARGE SCALE GENOMIC DNA]</scope>
    <source>
        <strain evidence="8 9">DSM 103736</strain>
    </source>
</reference>
<evidence type="ECO:0000256" key="4">
    <source>
        <dbReference type="PROSITE-ProRule" id="PRU00473"/>
    </source>
</evidence>
<evidence type="ECO:0000256" key="2">
    <source>
        <dbReference type="ARBA" id="ARBA00023136"/>
    </source>
</evidence>
<keyword evidence="6" id="KW-0812">Transmembrane</keyword>
<evidence type="ECO:0000313" key="9">
    <source>
        <dbReference type="Proteomes" id="UP000254848"/>
    </source>
</evidence>
<evidence type="ECO:0000256" key="3">
    <source>
        <dbReference type="ARBA" id="ARBA00023237"/>
    </source>
</evidence>
<dbReference type="Gene3D" id="3.30.1330.60">
    <property type="entry name" value="OmpA-like domain"/>
    <property type="match status" value="1"/>
</dbReference>
<keyword evidence="3" id="KW-0998">Cell outer membrane</keyword>
<evidence type="ECO:0000256" key="1">
    <source>
        <dbReference type="ARBA" id="ARBA00004442"/>
    </source>
</evidence>
<evidence type="ECO:0000313" key="8">
    <source>
        <dbReference type="EMBL" id="RDK96044.1"/>
    </source>
</evidence>
<evidence type="ECO:0000256" key="6">
    <source>
        <dbReference type="SAM" id="Phobius"/>
    </source>
</evidence>
<gene>
    <name evidence="8" type="ORF">C8D90_102531</name>
</gene>
<dbReference type="PROSITE" id="PS51123">
    <property type="entry name" value="OMPA_2"/>
    <property type="match status" value="1"/>
</dbReference>
<feature type="domain" description="OmpA-like" evidence="7">
    <location>
        <begin position="507"/>
        <end position="625"/>
    </location>
</feature>
<dbReference type="InterPro" id="IPR050330">
    <property type="entry name" value="Bact_OuterMem_StrucFunc"/>
</dbReference>
<sequence length="629" mass="69989">MKSTKIFNRIISIDTLLTFDGVIPSLAEFHLKLTTLIEQFGNELVAEDKPFDECEGLCKIICGYFDRHINARYGDSQAFGQRYSLMHYFYGYTGKEDSPEQQLEQLMDTRSETIFAYAYKLLSLLIRLDGKSAELAELQTTYGERYYQWRPAGERADVIAAAQEPEPDEEDAAPQPAVKPQLVVFIIGPFATRWFKQNDGSSEVHGGNGTLWLLASDAKTLEKRLESVRGNDPGITVMAYFPIIPEGFENVSILMGQIADWQHSLSAIALPQRIPCMVAFYARLSQERFSHDQDRAVWTGQFSTRDEPREKLERTLESLIAGLAARDHGRDFYVTQRHALASTLFAWLTENKVTSLLQKLFDATPLSFAGVALSDYSNGFVRHGAWSAWLGEKYGILPGLASSIPLPPLPVVYQYPPEEEETAETAAAPVHHDEAKPARRIWPCILAAAVAAAIAAAAYLYVNRTEVRYPEFTTPGIIQHWDVNAKDLQSADGTAEGNPNLAEEAQPSYDFILSSVTPLFEHGSITLIPGSEKALEEILPVIINHPETDILIIGHSDNTGSAEINLKLSTQRALVVRDWLMAQSGLPLDRFKAEGAGSSRPIASNDTEQGRSQNRRVEIIPLSKERADQ</sequence>
<keyword evidence="6" id="KW-1133">Transmembrane helix</keyword>
<dbReference type="PRINTS" id="PR01021">
    <property type="entry name" value="OMPADOMAIN"/>
</dbReference>
<organism evidence="8 9">
    <name type="scientific">Enterobacillus tribolii</name>
    <dbReference type="NCBI Taxonomy" id="1487935"/>
    <lineage>
        <taxon>Bacteria</taxon>
        <taxon>Pseudomonadati</taxon>
        <taxon>Pseudomonadota</taxon>
        <taxon>Gammaproteobacteria</taxon>
        <taxon>Enterobacterales</taxon>
        <taxon>Hafniaceae</taxon>
        <taxon>Enterobacillus</taxon>
    </lineage>
</organism>
<dbReference type="AlphaFoldDB" id="A0A370R2A1"/>
<dbReference type="Proteomes" id="UP000254848">
    <property type="component" value="Unassembled WGS sequence"/>
</dbReference>
<feature type="region of interest" description="Disordered" evidence="5">
    <location>
        <begin position="592"/>
        <end position="629"/>
    </location>
</feature>
<evidence type="ECO:0000259" key="7">
    <source>
        <dbReference type="PROSITE" id="PS51123"/>
    </source>
</evidence>
<dbReference type="PANTHER" id="PTHR30329">
    <property type="entry name" value="STATOR ELEMENT OF FLAGELLAR MOTOR COMPLEX"/>
    <property type="match status" value="1"/>
</dbReference>
<feature type="transmembrane region" description="Helical" evidence="6">
    <location>
        <begin position="441"/>
        <end position="462"/>
    </location>
</feature>
<dbReference type="InterPro" id="IPR006665">
    <property type="entry name" value="OmpA-like"/>
</dbReference>
<accession>A0A370R2A1</accession>
<dbReference type="CDD" id="cd07185">
    <property type="entry name" value="OmpA_C-like"/>
    <property type="match status" value="1"/>
</dbReference>
<dbReference type="SUPFAM" id="SSF103088">
    <property type="entry name" value="OmpA-like"/>
    <property type="match status" value="1"/>
</dbReference>
<feature type="compositionally biased region" description="Polar residues" evidence="5">
    <location>
        <begin position="601"/>
        <end position="612"/>
    </location>
</feature>
<comment type="subcellular location">
    <subcellularLocation>
        <location evidence="1">Cell outer membrane</location>
    </subcellularLocation>
</comment>
<keyword evidence="9" id="KW-1185">Reference proteome</keyword>
<dbReference type="InterPro" id="IPR006664">
    <property type="entry name" value="OMP_bac"/>
</dbReference>
<evidence type="ECO:0000256" key="5">
    <source>
        <dbReference type="SAM" id="MobiDB-lite"/>
    </source>
</evidence>
<dbReference type="EMBL" id="QRAP01000002">
    <property type="protein sequence ID" value="RDK96044.1"/>
    <property type="molecule type" value="Genomic_DNA"/>
</dbReference>
<dbReference type="PANTHER" id="PTHR30329:SF21">
    <property type="entry name" value="LIPOPROTEIN YIAD-RELATED"/>
    <property type="match status" value="1"/>
</dbReference>
<dbReference type="Pfam" id="PF00691">
    <property type="entry name" value="OmpA"/>
    <property type="match status" value="1"/>
</dbReference>
<dbReference type="InterPro" id="IPR036737">
    <property type="entry name" value="OmpA-like_sf"/>
</dbReference>
<feature type="compositionally biased region" description="Basic and acidic residues" evidence="5">
    <location>
        <begin position="615"/>
        <end position="629"/>
    </location>
</feature>
<protein>
    <submittedName>
        <fullName evidence="8">Outer membrane protein OmpA-like peptidoglycan-associated protein</fullName>
    </submittedName>
</protein>
<name>A0A370R2A1_9GAMM</name>
<keyword evidence="2 4" id="KW-0472">Membrane</keyword>
<comment type="caution">
    <text evidence="8">The sequence shown here is derived from an EMBL/GenBank/DDBJ whole genome shotgun (WGS) entry which is preliminary data.</text>
</comment>